<evidence type="ECO:0000313" key="1">
    <source>
        <dbReference type="EMBL" id="SHL79671.1"/>
    </source>
</evidence>
<dbReference type="AlphaFoldDB" id="A0A1M7DJH4"/>
<name>A0A1M7DJH4_XYLRU</name>
<organism evidence="1 2">
    <name type="scientific">Xylanibacter ruminicola</name>
    <name type="common">Prevotella ruminicola</name>
    <dbReference type="NCBI Taxonomy" id="839"/>
    <lineage>
        <taxon>Bacteria</taxon>
        <taxon>Pseudomonadati</taxon>
        <taxon>Bacteroidota</taxon>
        <taxon>Bacteroidia</taxon>
        <taxon>Bacteroidales</taxon>
        <taxon>Prevotellaceae</taxon>
        <taxon>Xylanibacter</taxon>
    </lineage>
</organism>
<dbReference type="Proteomes" id="UP000184280">
    <property type="component" value="Unassembled WGS sequence"/>
</dbReference>
<reference evidence="1 2" key="1">
    <citation type="submission" date="2016-11" db="EMBL/GenBank/DDBJ databases">
        <authorList>
            <person name="Jaros S."/>
            <person name="Januszkiewicz K."/>
            <person name="Wedrychowicz H."/>
        </authorList>
    </citation>
    <scope>NUCLEOTIDE SEQUENCE [LARGE SCALE GENOMIC DNA]</scope>
    <source>
        <strain evidence="1 2">BPI-34</strain>
    </source>
</reference>
<protein>
    <submittedName>
        <fullName evidence="1">Uncharacterized protein</fullName>
    </submittedName>
</protein>
<sequence length="57" mass="6689">MAFFLLFSIKIGLWVQQFAGFRDVFNKNVPNNLQDSFLVVNFACNNNIKNRYIDDNN</sequence>
<accession>A0A1M7DJH4</accession>
<dbReference type="EMBL" id="FRCJ01000001">
    <property type="protein sequence ID" value="SHL79671.1"/>
    <property type="molecule type" value="Genomic_DNA"/>
</dbReference>
<evidence type="ECO:0000313" key="2">
    <source>
        <dbReference type="Proteomes" id="UP000184280"/>
    </source>
</evidence>
<proteinExistence type="predicted"/>
<gene>
    <name evidence="1" type="ORF">SAMN04488494_0760</name>
</gene>